<keyword evidence="3" id="KW-0690">Ribosome biogenesis</keyword>
<dbReference type="GO" id="GO:0030688">
    <property type="term" value="C:preribosome, small subunit precursor"/>
    <property type="evidence" value="ECO:0007669"/>
    <property type="project" value="TreeGrafter"/>
</dbReference>
<dbReference type="GO" id="GO:0005730">
    <property type="term" value="C:nucleolus"/>
    <property type="evidence" value="ECO:0007669"/>
    <property type="project" value="UniProtKB-SubCell"/>
</dbReference>
<dbReference type="GO" id="GO:0006364">
    <property type="term" value="P:rRNA processing"/>
    <property type="evidence" value="ECO:0007669"/>
    <property type="project" value="TreeGrafter"/>
</dbReference>
<evidence type="ECO:0000256" key="5">
    <source>
        <dbReference type="ARBA" id="ARBA00074032"/>
    </source>
</evidence>
<dbReference type="FunFam" id="1.25.40.480:FF:000001">
    <property type="entry name" value="Bystin (51.6 kD)-like"/>
    <property type="match status" value="1"/>
</dbReference>
<keyword evidence="8" id="KW-1185">Reference proteome</keyword>
<gene>
    <name evidence="7" type="ORF">WJX74_002932</name>
</gene>
<evidence type="ECO:0000313" key="7">
    <source>
        <dbReference type="EMBL" id="KAK9818499.1"/>
    </source>
</evidence>
<dbReference type="Gene3D" id="1.25.40.480">
    <property type="match status" value="1"/>
</dbReference>
<sequence length="476" mass="53329">MVGKRNKRVRPDGKHIQNLGEQLEDPAQNGVRTEARPSSKRRRWMADQVPGEDTEQGLDAATSNRIMEAAKAQQEEMEAEDAAAQSLPGLPTGPGKGQKLLQQLAEDSDDDDDGTDAFSDAGSLGGWDKEEEEISPEDQRALAAFMAPEGQLGQQRTLADLILDKIKASKPDGAASAVPTEELQPAGLDPKAVEVYQGVGRILHRYSAGKLPKAFKIIPNLRNWEDVLFVTEPEQWSPHSVYQATRLFISNLNAKMAQRFLALVLLPHVRQNVQENKRLHFALFQAMKKAAFKPDAFYKGLLLPLCQSGTCTLREAVIFTAMLKRTSIPALHSAAALLRIADMPYSGTNSFFIRVLLDKKYALPYRVVDALVDHFMRFQTEERALPVVWHQSLLCFVQRYKHEIRTEDRQALRKLIKVQHHYQVSPEILRELDAAARPKREKGRQDDVMDIPPAIVPMATGFGEILRDLPPVHTDD</sequence>
<dbReference type="Proteomes" id="UP001438707">
    <property type="component" value="Unassembled WGS sequence"/>
</dbReference>
<accession>A0AAW1Q8S0</accession>
<dbReference type="PANTHER" id="PTHR12821">
    <property type="entry name" value="BYSTIN"/>
    <property type="match status" value="1"/>
</dbReference>
<comment type="subcellular location">
    <subcellularLocation>
        <location evidence="1">Nucleus</location>
        <location evidence="1">Nucleolus</location>
    </subcellularLocation>
</comment>
<protein>
    <recommendedName>
        <fullName evidence="5">Bystin</fullName>
    </recommendedName>
</protein>
<reference evidence="7 8" key="1">
    <citation type="journal article" date="2024" name="Nat. Commun.">
        <title>Phylogenomics reveals the evolutionary origins of lichenization in chlorophyte algae.</title>
        <authorList>
            <person name="Puginier C."/>
            <person name="Libourel C."/>
            <person name="Otte J."/>
            <person name="Skaloud P."/>
            <person name="Haon M."/>
            <person name="Grisel S."/>
            <person name="Petersen M."/>
            <person name="Berrin J.G."/>
            <person name="Delaux P.M."/>
            <person name="Dal Grande F."/>
            <person name="Keller J."/>
        </authorList>
    </citation>
    <scope>NUCLEOTIDE SEQUENCE [LARGE SCALE GENOMIC DNA]</scope>
    <source>
        <strain evidence="7 8">SAG 2145</strain>
    </source>
</reference>
<dbReference type="GO" id="GO:0030515">
    <property type="term" value="F:snoRNA binding"/>
    <property type="evidence" value="ECO:0007669"/>
    <property type="project" value="TreeGrafter"/>
</dbReference>
<feature type="compositionally biased region" description="Acidic residues" evidence="6">
    <location>
        <begin position="106"/>
        <end position="115"/>
    </location>
</feature>
<feature type="region of interest" description="Disordered" evidence="6">
    <location>
        <begin position="1"/>
        <end position="137"/>
    </location>
</feature>
<evidence type="ECO:0000256" key="2">
    <source>
        <dbReference type="ARBA" id="ARBA00007114"/>
    </source>
</evidence>
<comment type="caution">
    <text evidence="7">The sequence shown here is derived from an EMBL/GenBank/DDBJ whole genome shotgun (WGS) entry which is preliminary data.</text>
</comment>
<dbReference type="GO" id="GO:0005737">
    <property type="term" value="C:cytoplasm"/>
    <property type="evidence" value="ECO:0007669"/>
    <property type="project" value="TreeGrafter"/>
</dbReference>
<dbReference type="InterPro" id="IPR007955">
    <property type="entry name" value="Bystin"/>
</dbReference>
<proteinExistence type="inferred from homology"/>
<evidence type="ECO:0000256" key="3">
    <source>
        <dbReference type="ARBA" id="ARBA00022517"/>
    </source>
</evidence>
<dbReference type="AlphaFoldDB" id="A0AAW1Q8S0"/>
<organism evidence="7 8">
    <name type="scientific">Apatococcus lobatus</name>
    <dbReference type="NCBI Taxonomy" id="904363"/>
    <lineage>
        <taxon>Eukaryota</taxon>
        <taxon>Viridiplantae</taxon>
        <taxon>Chlorophyta</taxon>
        <taxon>core chlorophytes</taxon>
        <taxon>Trebouxiophyceae</taxon>
        <taxon>Chlorellales</taxon>
        <taxon>Chlorellaceae</taxon>
        <taxon>Apatococcus</taxon>
    </lineage>
</organism>
<evidence type="ECO:0000256" key="6">
    <source>
        <dbReference type="SAM" id="MobiDB-lite"/>
    </source>
</evidence>
<evidence type="ECO:0000256" key="1">
    <source>
        <dbReference type="ARBA" id="ARBA00004604"/>
    </source>
</evidence>
<dbReference type="EMBL" id="JALJOS010000061">
    <property type="protein sequence ID" value="KAK9818499.1"/>
    <property type="molecule type" value="Genomic_DNA"/>
</dbReference>
<dbReference type="Pfam" id="PF05291">
    <property type="entry name" value="Bystin"/>
    <property type="match status" value="1"/>
</dbReference>
<keyword evidence="4" id="KW-0539">Nucleus</keyword>
<dbReference type="PANTHER" id="PTHR12821:SF0">
    <property type="entry name" value="BYSTIN"/>
    <property type="match status" value="1"/>
</dbReference>
<evidence type="ECO:0000256" key="4">
    <source>
        <dbReference type="ARBA" id="ARBA00023242"/>
    </source>
</evidence>
<evidence type="ECO:0000313" key="8">
    <source>
        <dbReference type="Proteomes" id="UP001438707"/>
    </source>
</evidence>
<comment type="similarity">
    <text evidence="2">Belongs to the bystin family.</text>
</comment>
<name>A0AAW1Q8S0_9CHLO</name>